<protein>
    <submittedName>
        <fullName evidence="2">CubicO group peptidase, beta-lactamase class C family</fullName>
    </submittedName>
</protein>
<reference evidence="3" key="1">
    <citation type="submission" date="2017-04" db="EMBL/GenBank/DDBJ databases">
        <authorList>
            <person name="Varghese N."/>
            <person name="Submissions S."/>
        </authorList>
    </citation>
    <scope>NUCLEOTIDE SEQUENCE [LARGE SCALE GENOMIC DNA]</scope>
    <source>
        <strain evidence="3">DSM 4125</strain>
    </source>
</reference>
<proteinExistence type="predicted"/>
<dbReference type="OrthoDB" id="9793489at2"/>
<gene>
    <name evidence="2" type="ORF">SAMN05661096_01792</name>
</gene>
<dbReference type="RefSeq" id="WP_085516708.1">
    <property type="nucleotide sequence ID" value="NZ_FXAW01000003.1"/>
</dbReference>
<organism evidence="2 3">
    <name type="scientific">Marivirga sericea</name>
    <dbReference type="NCBI Taxonomy" id="1028"/>
    <lineage>
        <taxon>Bacteria</taxon>
        <taxon>Pseudomonadati</taxon>
        <taxon>Bacteroidota</taxon>
        <taxon>Cytophagia</taxon>
        <taxon>Cytophagales</taxon>
        <taxon>Marivirgaceae</taxon>
        <taxon>Marivirga</taxon>
    </lineage>
</organism>
<feature type="domain" description="Beta-lactamase-related" evidence="1">
    <location>
        <begin position="37"/>
        <end position="358"/>
    </location>
</feature>
<dbReference type="PANTHER" id="PTHR46825">
    <property type="entry name" value="D-ALANYL-D-ALANINE-CARBOXYPEPTIDASE/ENDOPEPTIDASE AMPH"/>
    <property type="match status" value="1"/>
</dbReference>
<evidence type="ECO:0000313" key="3">
    <source>
        <dbReference type="Proteomes" id="UP000193804"/>
    </source>
</evidence>
<accession>A0A1X7JLN1</accession>
<evidence type="ECO:0000259" key="1">
    <source>
        <dbReference type="Pfam" id="PF00144"/>
    </source>
</evidence>
<sequence>MIFSQRNISSIVLLLIVTQVLSCKSQTRERIIYETVKKHVQSFLKDKRFNAVSIAVYSKGASHINHFGELDKGKGNTPTNETLYEIASVTKTMTGYLVAKAVKRGKIKLSDPITKHLGDEYNNLTFDGIPITIKHLLTHTSGLPSNVKGIPELYTDATKNSYGKAQYLLTSYRKDSLLSDLKRLKIDRLPGREYTYSNVAPNLLAYILEVVYDVPFNILLEKHLFEPAKMKNTFINLPQEKRALLANGYNDSEELMPNFKQPIQLWGAAGRIKSNSIDLLNYIKFQLNTKNPVVKESHRKLYKDTNSIWIGYFWEIMDDEDGLHIEHHGGIYGSQNWLIIYPKYDFGISFIVNSSFPEVNQLIKKITLNIFKDLK</sequence>
<dbReference type="SUPFAM" id="SSF56601">
    <property type="entry name" value="beta-lactamase/transpeptidase-like"/>
    <property type="match status" value="1"/>
</dbReference>
<dbReference type="EMBL" id="FXAW01000003">
    <property type="protein sequence ID" value="SMG29090.1"/>
    <property type="molecule type" value="Genomic_DNA"/>
</dbReference>
<dbReference type="AlphaFoldDB" id="A0A1X7JLN1"/>
<dbReference type="STRING" id="1028.SAMN05661096_01792"/>
<evidence type="ECO:0000313" key="2">
    <source>
        <dbReference type="EMBL" id="SMG29090.1"/>
    </source>
</evidence>
<dbReference type="PANTHER" id="PTHR46825:SF9">
    <property type="entry name" value="BETA-LACTAMASE-RELATED DOMAIN-CONTAINING PROTEIN"/>
    <property type="match status" value="1"/>
</dbReference>
<dbReference type="InterPro" id="IPR001466">
    <property type="entry name" value="Beta-lactam-related"/>
</dbReference>
<dbReference type="Pfam" id="PF00144">
    <property type="entry name" value="Beta-lactamase"/>
    <property type="match status" value="1"/>
</dbReference>
<name>A0A1X7JLN1_9BACT</name>
<keyword evidence="3" id="KW-1185">Reference proteome</keyword>
<dbReference type="Proteomes" id="UP000193804">
    <property type="component" value="Unassembled WGS sequence"/>
</dbReference>
<dbReference type="InterPro" id="IPR012338">
    <property type="entry name" value="Beta-lactam/transpept-like"/>
</dbReference>
<dbReference type="Gene3D" id="3.40.710.10">
    <property type="entry name" value="DD-peptidase/beta-lactamase superfamily"/>
    <property type="match status" value="1"/>
</dbReference>
<dbReference type="InterPro" id="IPR050491">
    <property type="entry name" value="AmpC-like"/>
</dbReference>